<reference evidence="1" key="1">
    <citation type="submission" date="2022-05" db="EMBL/GenBank/DDBJ databases">
        <title>Chromosome-level genome of Chaenocephalus aceratus.</title>
        <authorList>
            <person name="Park H."/>
        </authorList>
    </citation>
    <scope>NUCLEOTIDE SEQUENCE</scope>
    <source>
        <strain evidence="1">KU_202001</strain>
    </source>
</reference>
<comment type="caution">
    <text evidence="1">The sequence shown here is derived from an EMBL/GenBank/DDBJ whole genome shotgun (WGS) entry which is preliminary data.</text>
</comment>
<evidence type="ECO:0000313" key="2">
    <source>
        <dbReference type="Proteomes" id="UP001057452"/>
    </source>
</evidence>
<organism evidence="1 2">
    <name type="scientific">Chaenocephalus aceratus</name>
    <name type="common">Blackfin icefish</name>
    <name type="synonym">Chaenichthys aceratus</name>
    <dbReference type="NCBI Taxonomy" id="36190"/>
    <lineage>
        <taxon>Eukaryota</taxon>
        <taxon>Metazoa</taxon>
        <taxon>Chordata</taxon>
        <taxon>Craniata</taxon>
        <taxon>Vertebrata</taxon>
        <taxon>Euteleostomi</taxon>
        <taxon>Actinopterygii</taxon>
        <taxon>Neopterygii</taxon>
        <taxon>Teleostei</taxon>
        <taxon>Neoteleostei</taxon>
        <taxon>Acanthomorphata</taxon>
        <taxon>Eupercaria</taxon>
        <taxon>Perciformes</taxon>
        <taxon>Notothenioidei</taxon>
        <taxon>Channichthyidae</taxon>
        <taxon>Chaenocephalus</taxon>
    </lineage>
</organism>
<protein>
    <submittedName>
        <fullName evidence="1">Uncharacterized protein</fullName>
    </submittedName>
</protein>
<name>A0ACB9WMV7_CHAAC</name>
<keyword evidence="2" id="KW-1185">Reference proteome</keyword>
<accession>A0ACB9WMV7</accession>
<sequence length="108" mass="11845">KAEDNGETPGSHKLHAANFLKREVGQKLIPVYHRMSSDSLLQRMQHGGTQNANECLNSVIWARCPKTVFVGKSRVEEAASMAISTFNEGASAMLAVMEKLWLQSTAVT</sequence>
<dbReference type="Proteomes" id="UP001057452">
    <property type="component" value="Chromosome 14"/>
</dbReference>
<evidence type="ECO:0000313" key="1">
    <source>
        <dbReference type="EMBL" id="KAI4814436.1"/>
    </source>
</evidence>
<dbReference type="EMBL" id="CM043798">
    <property type="protein sequence ID" value="KAI4814436.1"/>
    <property type="molecule type" value="Genomic_DNA"/>
</dbReference>
<feature type="non-terminal residue" evidence="1">
    <location>
        <position position="108"/>
    </location>
</feature>
<feature type="non-terminal residue" evidence="1">
    <location>
        <position position="1"/>
    </location>
</feature>
<proteinExistence type="predicted"/>
<gene>
    <name evidence="1" type="ORF">KUCAC02_003632</name>
</gene>